<feature type="non-terminal residue" evidence="1">
    <location>
        <position position="1"/>
    </location>
</feature>
<dbReference type="Proteomes" id="UP001233999">
    <property type="component" value="Unassembled WGS sequence"/>
</dbReference>
<reference evidence="1" key="1">
    <citation type="journal article" date="2023" name="IScience">
        <title>Live-bearing cockroach genome reveals convergent evolutionary mechanisms linked to viviparity in insects and beyond.</title>
        <authorList>
            <person name="Fouks B."/>
            <person name="Harrison M.C."/>
            <person name="Mikhailova A.A."/>
            <person name="Marchal E."/>
            <person name="English S."/>
            <person name="Carruthers M."/>
            <person name="Jennings E.C."/>
            <person name="Chiamaka E.L."/>
            <person name="Frigard R.A."/>
            <person name="Pippel M."/>
            <person name="Attardo G.M."/>
            <person name="Benoit J.B."/>
            <person name="Bornberg-Bauer E."/>
            <person name="Tobe S.S."/>
        </authorList>
    </citation>
    <scope>NUCLEOTIDE SEQUENCE</scope>
    <source>
        <strain evidence="1">Stay&amp;Tobe</strain>
    </source>
</reference>
<keyword evidence="2" id="KW-1185">Reference proteome</keyword>
<proteinExistence type="predicted"/>
<accession>A0AAD7ZCH5</accession>
<dbReference type="EMBL" id="JASPKZ010009346">
    <property type="protein sequence ID" value="KAJ9577777.1"/>
    <property type="molecule type" value="Genomic_DNA"/>
</dbReference>
<organism evidence="1 2">
    <name type="scientific">Diploptera punctata</name>
    <name type="common">Pacific beetle cockroach</name>
    <dbReference type="NCBI Taxonomy" id="6984"/>
    <lineage>
        <taxon>Eukaryota</taxon>
        <taxon>Metazoa</taxon>
        <taxon>Ecdysozoa</taxon>
        <taxon>Arthropoda</taxon>
        <taxon>Hexapoda</taxon>
        <taxon>Insecta</taxon>
        <taxon>Pterygota</taxon>
        <taxon>Neoptera</taxon>
        <taxon>Polyneoptera</taxon>
        <taxon>Dictyoptera</taxon>
        <taxon>Blattodea</taxon>
        <taxon>Blaberoidea</taxon>
        <taxon>Blaberidae</taxon>
        <taxon>Diplopterinae</taxon>
        <taxon>Diploptera</taxon>
    </lineage>
</organism>
<comment type="caution">
    <text evidence="1">The sequence shown here is derived from an EMBL/GenBank/DDBJ whole genome shotgun (WGS) entry which is preliminary data.</text>
</comment>
<sequence>IANIGPTVRLYELLLSRNFIRNLFSVSDSIFLIISEQICHAESSSPEIVTTIL</sequence>
<dbReference type="AlphaFoldDB" id="A0AAD7ZCH5"/>
<reference evidence="1" key="2">
    <citation type="submission" date="2023-05" db="EMBL/GenBank/DDBJ databases">
        <authorList>
            <person name="Fouks B."/>
        </authorList>
    </citation>
    <scope>NUCLEOTIDE SEQUENCE</scope>
    <source>
        <strain evidence="1">Stay&amp;Tobe</strain>
        <tissue evidence="1">Testes</tissue>
    </source>
</reference>
<feature type="non-terminal residue" evidence="1">
    <location>
        <position position="53"/>
    </location>
</feature>
<evidence type="ECO:0000313" key="2">
    <source>
        <dbReference type="Proteomes" id="UP001233999"/>
    </source>
</evidence>
<protein>
    <submittedName>
        <fullName evidence="1">Uncharacterized protein</fullName>
    </submittedName>
</protein>
<name>A0AAD7ZCH5_DIPPU</name>
<evidence type="ECO:0000313" key="1">
    <source>
        <dbReference type="EMBL" id="KAJ9577777.1"/>
    </source>
</evidence>
<gene>
    <name evidence="1" type="ORF">L9F63_005633</name>
</gene>